<dbReference type="GO" id="GO:0019674">
    <property type="term" value="P:NAD+ metabolic process"/>
    <property type="evidence" value="ECO:0007669"/>
    <property type="project" value="InterPro"/>
</dbReference>
<dbReference type="PANTHER" id="PTHR20275:SF0">
    <property type="entry name" value="NAD KINASE"/>
    <property type="match status" value="1"/>
</dbReference>
<dbReference type="InterPro" id="IPR016064">
    <property type="entry name" value="NAD/diacylglycerol_kinase_sf"/>
</dbReference>
<proteinExistence type="inferred from homology"/>
<dbReference type="Pfam" id="PF20143">
    <property type="entry name" value="NAD_kinase_C"/>
    <property type="match status" value="1"/>
</dbReference>
<keyword evidence="5" id="KW-0067">ATP-binding</keyword>
<evidence type="ECO:0008006" key="10">
    <source>
        <dbReference type="Google" id="ProtNLM"/>
    </source>
</evidence>
<dbReference type="Pfam" id="PF01513">
    <property type="entry name" value="NAD_kinase"/>
    <property type="match status" value="1"/>
</dbReference>
<evidence type="ECO:0000256" key="3">
    <source>
        <dbReference type="ARBA" id="ARBA00022741"/>
    </source>
</evidence>
<organism evidence="8 9">
    <name type="scientific">Clydaea vesicula</name>
    <dbReference type="NCBI Taxonomy" id="447962"/>
    <lineage>
        <taxon>Eukaryota</taxon>
        <taxon>Fungi</taxon>
        <taxon>Fungi incertae sedis</taxon>
        <taxon>Chytridiomycota</taxon>
        <taxon>Chytridiomycota incertae sedis</taxon>
        <taxon>Chytridiomycetes</taxon>
        <taxon>Lobulomycetales</taxon>
        <taxon>Lobulomycetaceae</taxon>
        <taxon>Clydaea</taxon>
    </lineage>
</organism>
<dbReference type="GO" id="GO:0003951">
    <property type="term" value="F:NAD+ kinase activity"/>
    <property type="evidence" value="ECO:0007669"/>
    <property type="project" value="InterPro"/>
</dbReference>
<keyword evidence="4" id="KW-0418">Kinase</keyword>
<dbReference type="HAMAP" id="MF_00361">
    <property type="entry name" value="NAD_kinase"/>
    <property type="match status" value="1"/>
</dbReference>
<accession>A0AAD5TYH8</accession>
<dbReference type="EMBL" id="JADGJW010000450">
    <property type="protein sequence ID" value="KAJ3216984.1"/>
    <property type="molecule type" value="Genomic_DNA"/>
</dbReference>
<comment type="similarity">
    <text evidence="1">Belongs to the NAD kinase family.</text>
</comment>
<evidence type="ECO:0000256" key="5">
    <source>
        <dbReference type="ARBA" id="ARBA00022840"/>
    </source>
</evidence>
<evidence type="ECO:0000256" key="4">
    <source>
        <dbReference type="ARBA" id="ARBA00022777"/>
    </source>
</evidence>
<evidence type="ECO:0000256" key="1">
    <source>
        <dbReference type="ARBA" id="ARBA00010995"/>
    </source>
</evidence>
<comment type="caution">
    <text evidence="8">The sequence shown here is derived from an EMBL/GenBank/DDBJ whole genome shotgun (WGS) entry which is preliminary data.</text>
</comment>
<dbReference type="PANTHER" id="PTHR20275">
    <property type="entry name" value="NAD KINASE"/>
    <property type="match status" value="1"/>
</dbReference>
<dbReference type="Gene3D" id="2.60.200.30">
    <property type="entry name" value="Probable inorganic polyphosphate/atp-NAD kinase, domain 2"/>
    <property type="match status" value="1"/>
</dbReference>
<reference evidence="8" key="1">
    <citation type="submission" date="2020-05" db="EMBL/GenBank/DDBJ databases">
        <title>Phylogenomic resolution of chytrid fungi.</title>
        <authorList>
            <person name="Stajich J.E."/>
            <person name="Amses K."/>
            <person name="Simmons R."/>
            <person name="Seto K."/>
            <person name="Myers J."/>
            <person name="Bonds A."/>
            <person name="Quandt C.A."/>
            <person name="Barry K."/>
            <person name="Liu P."/>
            <person name="Grigoriev I."/>
            <person name="Longcore J.E."/>
            <person name="James T.Y."/>
        </authorList>
    </citation>
    <scope>NUCLEOTIDE SEQUENCE</scope>
    <source>
        <strain evidence="8">JEL0476</strain>
    </source>
</reference>
<keyword evidence="2" id="KW-0808">Transferase</keyword>
<dbReference type="GO" id="GO:0005524">
    <property type="term" value="F:ATP binding"/>
    <property type="evidence" value="ECO:0007669"/>
    <property type="project" value="UniProtKB-KW"/>
</dbReference>
<dbReference type="GO" id="GO:0006741">
    <property type="term" value="P:NADP+ biosynthetic process"/>
    <property type="evidence" value="ECO:0007669"/>
    <property type="project" value="InterPro"/>
</dbReference>
<keyword evidence="3" id="KW-0547">Nucleotide-binding</keyword>
<evidence type="ECO:0000256" key="6">
    <source>
        <dbReference type="ARBA" id="ARBA00022857"/>
    </source>
</evidence>
<dbReference type="FunFam" id="2.60.200.30:FF:000009">
    <property type="entry name" value="Poly(P)/ATP NAD kinase"/>
    <property type="match status" value="1"/>
</dbReference>
<name>A0AAD5TYH8_9FUNG</name>
<keyword evidence="9" id="KW-1185">Reference proteome</keyword>
<dbReference type="Gene3D" id="3.40.50.10330">
    <property type="entry name" value="Probable inorganic polyphosphate/atp-NAD kinase, domain 1"/>
    <property type="match status" value="1"/>
</dbReference>
<dbReference type="Proteomes" id="UP001211065">
    <property type="component" value="Unassembled WGS sequence"/>
</dbReference>
<keyword evidence="6" id="KW-0521">NADP</keyword>
<evidence type="ECO:0000313" key="9">
    <source>
        <dbReference type="Proteomes" id="UP001211065"/>
    </source>
</evidence>
<protein>
    <recommendedName>
        <fullName evidence="10">NAD(+) kinase</fullName>
    </recommendedName>
</protein>
<keyword evidence="7" id="KW-0520">NAD</keyword>
<dbReference type="InterPro" id="IPR017438">
    <property type="entry name" value="ATP-NAD_kinase_N"/>
</dbReference>
<sequence>MTDSNSSSQNSLFRSSNNLSKTHLLAEETVFVRSKVKFLNKTLIKLENPRSVLIIAKNFDNAIVDFTKRLTIFFIETSWKHCQESSINLKVYIDSKLDYLNSPFQELKESEKFKDSLFFWDREFCLNNAEEIDMIITLGGDGTVLYASWLFQNAQVPPVIAFHLGSLGFLTNFTVNEIKSVLNKVVGCEGDGVHINMRMRLQCTVWRANKNLKTDVAILQTSSHENIEISKKKIDYLATEDIFSGLRIHQLKKPHPVETFHILNDLVIDRGPSAYMSQLELYVDEKHLTTVQADGLVISTPTGATAYSLSAGGPLAHPLVPSILVTPICPHTLSFRPMLLPDSVELRIEVPSDSRNSAFVSFDGRHRTELLKGDSVRILLSPYPLPTVCKKDQGEDWISSLSRCLHWNERARQKPFSNGETILEGFPHCDDDNYNNSKK</sequence>
<dbReference type="AlphaFoldDB" id="A0AAD5TYH8"/>
<dbReference type="InterPro" id="IPR002504">
    <property type="entry name" value="NADK"/>
</dbReference>
<evidence type="ECO:0000313" key="8">
    <source>
        <dbReference type="EMBL" id="KAJ3216984.1"/>
    </source>
</evidence>
<gene>
    <name evidence="8" type="ORF">HK099_005661</name>
</gene>
<dbReference type="InterPro" id="IPR017437">
    <property type="entry name" value="ATP-NAD_kinase_PpnK-typ_C"/>
</dbReference>
<evidence type="ECO:0000256" key="7">
    <source>
        <dbReference type="ARBA" id="ARBA00023027"/>
    </source>
</evidence>
<evidence type="ECO:0000256" key="2">
    <source>
        <dbReference type="ARBA" id="ARBA00022679"/>
    </source>
</evidence>
<dbReference type="SUPFAM" id="SSF111331">
    <property type="entry name" value="NAD kinase/diacylglycerol kinase-like"/>
    <property type="match status" value="1"/>
</dbReference>